<dbReference type="AlphaFoldDB" id="A0A7M7P6R9"/>
<dbReference type="InParanoid" id="A0A7M7P6R9"/>
<evidence type="ECO:0000259" key="2">
    <source>
        <dbReference type="Pfam" id="PF21056"/>
    </source>
</evidence>
<name>A0A7M7P6R9_STRPU</name>
<feature type="compositionally biased region" description="Polar residues" evidence="1">
    <location>
        <begin position="1"/>
        <end position="20"/>
    </location>
</feature>
<dbReference type="GeneID" id="100890866"/>
<dbReference type="OrthoDB" id="8947514at2759"/>
<dbReference type="Proteomes" id="UP000007110">
    <property type="component" value="Unassembled WGS sequence"/>
</dbReference>
<reference evidence="4" key="1">
    <citation type="submission" date="2015-02" db="EMBL/GenBank/DDBJ databases">
        <title>Genome sequencing for Strongylocentrotus purpuratus.</title>
        <authorList>
            <person name="Murali S."/>
            <person name="Liu Y."/>
            <person name="Vee V."/>
            <person name="English A."/>
            <person name="Wang M."/>
            <person name="Skinner E."/>
            <person name="Han Y."/>
            <person name="Muzny D.M."/>
            <person name="Worley K.C."/>
            <person name="Gibbs R.A."/>
        </authorList>
    </citation>
    <scope>NUCLEOTIDE SEQUENCE</scope>
</reference>
<dbReference type="RefSeq" id="XP_030846975.1">
    <property type="nucleotide sequence ID" value="XM_030991115.1"/>
</dbReference>
<dbReference type="PANTHER" id="PTHR47456:SF1">
    <property type="entry name" value="PHD-TYPE DOMAIN-CONTAINING PROTEIN"/>
    <property type="match status" value="1"/>
</dbReference>
<feature type="domain" description="ZSWIM1/3 RNaseH-like" evidence="2">
    <location>
        <begin position="114"/>
        <end position="194"/>
    </location>
</feature>
<evidence type="ECO:0000313" key="3">
    <source>
        <dbReference type="EnsemblMetazoa" id="XP_030846975"/>
    </source>
</evidence>
<protein>
    <recommendedName>
        <fullName evidence="2">ZSWIM1/3 RNaseH-like domain-containing protein</fullName>
    </recommendedName>
</protein>
<dbReference type="KEGG" id="spu:100890866"/>
<dbReference type="Pfam" id="PF21056">
    <property type="entry name" value="ZSWIM1-3_RNaseH-like"/>
    <property type="match status" value="1"/>
</dbReference>
<keyword evidence="4" id="KW-1185">Reference proteome</keyword>
<dbReference type="InterPro" id="IPR048324">
    <property type="entry name" value="ZSWIM1-3_RNaseH-like"/>
</dbReference>
<reference evidence="3" key="2">
    <citation type="submission" date="2021-01" db="UniProtKB">
        <authorList>
            <consortium name="EnsemblMetazoa"/>
        </authorList>
    </citation>
    <scope>IDENTIFICATION</scope>
</reference>
<feature type="region of interest" description="Disordered" evidence="1">
    <location>
        <begin position="1"/>
        <end position="35"/>
    </location>
</feature>
<evidence type="ECO:0000256" key="1">
    <source>
        <dbReference type="SAM" id="MobiDB-lite"/>
    </source>
</evidence>
<dbReference type="PANTHER" id="PTHR47456">
    <property type="entry name" value="PHD-TYPE DOMAIN-CONTAINING PROTEIN"/>
    <property type="match status" value="1"/>
</dbReference>
<evidence type="ECO:0000313" key="4">
    <source>
        <dbReference type="Proteomes" id="UP000007110"/>
    </source>
</evidence>
<dbReference type="EnsemblMetazoa" id="XM_030991115">
    <property type="protein sequence ID" value="XP_030846975"/>
    <property type="gene ID" value="LOC100890866"/>
</dbReference>
<proteinExistence type="predicted"/>
<accession>A0A7M7P6R9</accession>
<organism evidence="3 4">
    <name type="scientific">Strongylocentrotus purpuratus</name>
    <name type="common">Purple sea urchin</name>
    <dbReference type="NCBI Taxonomy" id="7668"/>
    <lineage>
        <taxon>Eukaryota</taxon>
        <taxon>Metazoa</taxon>
        <taxon>Echinodermata</taxon>
        <taxon>Eleutherozoa</taxon>
        <taxon>Echinozoa</taxon>
        <taxon>Echinoidea</taxon>
        <taxon>Euechinoidea</taxon>
        <taxon>Echinacea</taxon>
        <taxon>Camarodonta</taxon>
        <taxon>Echinidea</taxon>
        <taxon>Strongylocentrotidae</taxon>
        <taxon>Strongylocentrotus</taxon>
    </lineage>
</organism>
<sequence length="298" mass="33789">MSQQISLCVQDAASTSQSGTDGADAHTKMSCPEDADIRMLPAQASQGRTETDARTKLSCPEDADIRYHVQAAQVIHTYSKLQPRDLEDHVAQLKLVHEDHNVFFRKQSFRESVLLVHQTVEQQQTIASYPTEKYFLDSTCKTTEGALPLILLSVQANGSHQIVGSAILQEKSSRLMQEALEIFKSWNPTWKPVSFTAEFEEEDIEGVKKAFHGVPILLCDYHRVSAWSKWITETRNFIIGSKGALLSILEALSNASTKEMYHKLLEQLQDSSYWKEDERLCKWFGSRWLPCCEVSLFC</sequence>